<dbReference type="Pfam" id="PF07980">
    <property type="entry name" value="SusD_RagB"/>
    <property type="match status" value="1"/>
</dbReference>
<name>A0A2S6I4Y0_9BACT</name>
<dbReference type="GO" id="GO:0009279">
    <property type="term" value="C:cell outer membrane"/>
    <property type="evidence" value="ECO:0007669"/>
    <property type="project" value="UniProtKB-SubCell"/>
</dbReference>
<accession>A0A2S6I4Y0</accession>
<dbReference type="Proteomes" id="UP000237662">
    <property type="component" value="Unassembled WGS sequence"/>
</dbReference>
<gene>
    <name evidence="8" type="ORF">CLV84_3070</name>
</gene>
<comment type="caution">
    <text evidence="8">The sequence shown here is derived from an EMBL/GenBank/DDBJ whole genome shotgun (WGS) entry which is preliminary data.</text>
</comment>
<dbReference type="InterPro" id="IPR012944">
    <property type="entry name" value="SusD_RagB_dom"/>
</dbReference>
<dbReference type="OrthoDB" id="5694214at2"/>
<reference evidence="8 9" key="1">
    <citation type="submission" date="2018-02" db="EMBL/GenBank/DDBJ databases">
        <title>Genomic Encyclopedia of Archaeal and Bacterial Type Strains, Phase II (KMG-II): from individual species to whole genera.</title>
        <authorList>
            <person name="Goeker M."/>
        </authorList>
    </citation>
    <scope>NUCLEOTIDE SEQUENCE [LARGE SCALE GENOMIC DNA]</scope>
    <source>
        <strain evidence="8 9">DSM 29526</strain>
    </source>
</reference>
<evidence type="ECO:0000256" key="2">
    <source>
        <dbReference type="ARBA" id="ARBA00006275"/>
    </source>
</evidence>
<evidence type="ECO:0000313" key="9">
    <source>
        <dbReference type="Proteomes" id="UP000237662"/>
    </source>
</evidence>
<keyword evidence="9" id="KW-1185">Reference proteome</keyword>
<dbReference type="Gene3D" id="1.25.40.390">
    <property type="match status" value="1"/>
</dbReference>
<evidence type="ECO:0000313" key="8">
    <source>
        <dbReference type="EMBL" id="PPK86151.1"/>
    </source>
</evidence>
<dbReference type="InterPro" id="IPR011990">
    <property type="entry name" value="TPR-like_helical_dom_sf"/>
</dbReference>
<keyword evidence="4" id="KW-0472">Membrane</keyword>
<evidence type="ECO:0000256" key="1">
    <source>
        <dbReference type="ARBA" id="ARBA00004442"/>
    </source>
</evidence>
<comment type="subcellular location">
    <subcellularLocation>
        <location evidence="1">Cell outer membrane</location>
    </subcellularLocation>
</comment>
<evidence type="ECO:0000259" key="6">
    <source>
        <dbReference type="Pfam" id="PF07980"/>
    </source>
</evidence>
<evidence type="ECO:0000256" key="3">
    <source>
        <dbReference type="ARBA" id="ARBA00022729"/>
    </source>
</evidence>
<sequence length="515" mass="57478">MKKLQYAIVALCFCACADDLDQTNPNQLTTANYWETPEQALAGANAIYNSMLVDGAYMRIFPSLSDGRGDGVKADSPWADLVQVSNFTIPTTSAPVQWVWRDSYLMIGRANQVLANVPDIEMDAALKDRILGQAHFLRGLAYFNLANNFKVVPLVTTPPAGTEDYNPETAPEDALWELIRNDFRAAADMLPVNYRDVSGPDAGDLGRATKGAATGFLAKAELYRQNWQAAADGFAQLVTGPLAVYSLMPDYRDNFLQVNENNAESLFEVQFASPSEVGGADMNWAGEPLATWKQVSAQAVTYGADEYGYSDFLPTQWLYDAYKSERTVDGGVDPRLLTTLASYEPEANSTTIYGNEWPYAEDKIYPRKYTRDGFPGIANEFDFNSGINYRLMRYADVLLMYAEALNELGRTEEAYGYIQQVRDRAKLPDLAEVHPNMTQGEMRERIAHERALELALEGTRINDIIRWGWLYDGDKLAELQAHDAEFTSWSPGNEYLPVPQRELDVNPNLSPNSAN</sequence>
<dbReference type="Pfam" id="PF14322">
    <property type="entry name" value="SusD-like_3"/>
    <property type="match status" value="1"/>
</dbReference>
<feature type="domain" description="RagB/SusD" evidence="6">
    <location>
        <begin position="264"/>
        <end position="512"/>
    </location>
</feature>
<comment type="similarity">
    <text evidence="2">Belongs to the SusD family.</text>
</comment>
<evidence type="ECO:0000256" key="4">
    <source>
        <dbReference type="ARBA" id="ARBA00023136"/>
    </source>
</evidence>
<organism evidence="8 9">
    <name type="scientific">Neolewinella xylanilytica</name>
    <dbReference type="NCBI Taxonomy" id="1514080"/>
    <lineage>
        <taxon>Bacteria</taxon>
        <taxon>Pseudomonadati</taxon>
        <taxon>Bacteroidota</taxon>
        <taxon>Saprospiria</taxon>
        <taxon>Saprospirales</taxon>
        <taxon>Lewinellaceae</taxon>
        <taxon>Neolewinella</taxon>
    </lineage>
</organism>
<keyword evidence="3" id="KW-0732">Signal</keyword>
<evidence type="ECO:0000259" key="7">
    <source>
        <dbReference type="Pfam" id="PF14322"/>
    </source>
</evidence>
<evidence type="ECO:0000256" key="5">
    <source>
        <dbReference type="ARBA" id="ARBA00023237"/>
    </source>
</evidence>
<protein>
    <submittedName>
        <fullName evidence="8">Putative outer membrane starch-binding protein</fullName>
    </submittedName>
</protein>
<dbReference type="AlphaFoldDB" id="A0A2S6I4Y0"/>
<dbReference type="InterPro" id="IPR033985">
    <property type="entry name" value="SusD-like_N"/>
</dbReference>
<proteinExistence type="inferred from homology"/>
<keyword evidence="5" id="KW-0998">Cell outer membrane</keyword>
<dbReference type="SUPFAM" id="SSF48452">
    <property type="entry name" value="TPR-like"/>
    <property type="match status" value="1"/>
</dbReference>
<dbReference type="RefSeq" id="WP_104420612.1">
    <property type="nucleotide sequence ID" value="NZ_PTJC01000006.1"/>
</dbReference>
<dbReference type="EMBL" id="PTJC01000006">
    <property type="protein sequence ID" value="PPK86151.1"/>
    <property type="molecule type" value="Genomic_DNA"/>
</dbReference>
<dbReference type="CDD" id="cd08977">
    <property type="entry name" value="SusD"/>
    <property type="match status" value="1"/>
</dbReference>
<feature type="domain" description="SusD-like N-terminal" evidence="7">
    <location>
        <begin position="93"/>
        <end position="220"/>
    </location>
</feature>